<comment type="function">
    <text evidence="7">Converts 2C-methyl-D-erythritol 2,4-cyclodiphosphate (ME-2,4cPP) into 1-hydroxy-2-methyl-2-(E)-butenyl 4-diphosphate.</text>
</comment>
<accession>A0ABR7HP70</accession>
<evidence type="ECO:0000256" key="3">
    <source>
        <dbReference type="ARBA" id="ARBA00023002"/>
    </source>
</evidence>
<dbReference type="NCBIfam" id="TIGR00612">
    <property type="entry name" value="ispG_gcpE"/>
    <property type="match status" value="1"/>
</dbReference>
<evidence type="ECO:0000256" key="7">
    <source>
        <dbReference type="HAMAP-Rule" id="MF_00159"/>
    </source>
</evidence>
<dbReference type="Proteomes" id="UP000660021">
    <property type="component" value="Unassembled WGS sequence"/>
</dbReference>
<sequence>MSRQIHVGNVPVGGGAPVTIQSMTNTRTDDVAATVEQILRLEAAGCEIIRCAVPDLAAAKAVGAIRERIHIPLVVDIHFDYKLALEAAAAGADAVRINPGNIGGEDRVKAVAAACRARNIPIRIGVNGGSLEKELLAKYGGPTPEALVESAFGHIRLLNRYDFDDICVSLKTSSVPNTIAAYRQMAAQSDYPLHVGLTEAGTPRMGVLKSAVGIGGLLALGIGDTIRVSLSADPVEEVYAARDILKVVGLRREGAELVSCPTCGRTKIDLIGLAEEVEERLKTVDKPITVAVMGCVVNGPGEARSADVGIAGGDGEGLLFRRGEIVKKVPQSQLVDELFRLIDQI</sequence>
<comment type="similarity">
    <text evidence="7">Belongs to the IspG family.</text>
</comment>
<keyword evidence="6 7" id="KW-0414">Isoprene biosynthesis</keyword>
<feature type="binding site" evidence="7">
    <location>
        <position position="263"/>
    </location>
    <ligand>
        <name>[4Fe-4S] cluster</name>
        <dbReference type="ChEBI" id="CHEBI:49883"/>
    </ligand>
</feature>
<dbReference type="InterPro" id="IPR011005">
    <property type="entry name" value="Dihydropteroate_synth-like_sf"/>
</dbReference>
<keyword evidence="1 7" id="KW-0004">4Fe-4S</keyword>
<dbReference type="HAMAP" id="MF_00159">
    <property type="entry name" value="IspG"/>
    <property type="match status" value="1"/>
</dbReference>
<organism evidence="10 11">
    <name type="scientific">Pseudoflavonifractor hominis</name>
    <dbReference type="NCBI Taxonomy" id="2763059"/>
    <lineage>
        <taxon>Bacteria</taxon>
        <taxon>Bacillati</taxon>
        <taxon>Bacillota</taxon>
        <taxon>Clostridia</taxon>
        <taxon>Eubacteriales</taxon>
        <taxon>Oscillospiraceae</taxon>
        <taxon>Pseudoflavonifractor</taxon>
    </lineage>
</organism>
<dbReference type="InterPro" id="IPR058579">
    <property type="entry name" value="IspG_C"/>
</dbReference>
<evidence type="ECO:0000259" key="8">
    <source>
        <dbReference type="Pfam" id="PF04551"/>
    </source>
</evidence>
<keyword evidence="2 7" id="KW-0479">Metal-binding</keyword>
<gene>
    <name evidence="7 10" type="primary">ispG</name>
    <name evidence="10" type="synonym">gcpE</name>
    <name evidence="10" type="ORF">H8S34_00205</name>
</gene>
<evidence type="ECO:0000256" key="4">
    <source>
        <dbReference type="ARBA" id="ARBA00023004"/>
    </source>
</evidence>
<dbReference type="EC" id="1.17.7.3" evidence="7"/>
<evidence type="ECO:0000259" key="9">
    <source>
        <dbReference type="Pfam" id="PF26540"/>
    </source>
</evidence>
<feature type="domain" description="IspG C-terminal" evidence="9">
    <location>
        <begin position="256"/>
        <end position="343"/>
    </location>
</feature>
<keyword evidence="5 7" id="KW-0411">Iron-sulfur</keyword>
<dbReference type="Pfam" id="PF26540">
    <property type="entry name" value="GcpE_C"/>
    <property type="match status" value="1"/>
</dbReference>
<comment type="catalytic activity">
    <reaction evidence="7">
        <text>(2E)-4-hydroxy-3-methylbut-2-enyl diphosphate + oxidized [flavodoxin] + H2O + 2 H(+) = 2-C-methyl-D-erythritol 2,4-cyclic diphosphate + reduced [flavodoxin]</text>
        <dbReference type="Rhea" id="RHEA:43604"/>
        <dbReference type="Rhea" id="RHEA-COMP:10622"/>
        <dbReference type="Rhea" id="RHEA-COMP:10623"/>
        <dbReference type="ChEBI" id="CHEBI:15377"/>
        <dbReference type="ChEBI" id="CHEBI:15378"/>
        <dbReference type="ChEBI" id="CHEBI:57618"/>
        <dbReference type="ChEBI" id="CHEBI:58210"/>
        <dbReference type="ChEBI" id="CHEBI:58483"/>
        <dbReference type="ChEBI" id="CHEBI:128753"/>
        <dbReference type="EC" id="1.17.7.3"/>
    </reaction>
</comment>
<feature type="binding site" evidence="7">
    <location>
        <position position="302"/>
    </location>
    <ligand>
        <name>[4Fe-4S] cluster</name>
        <dbReference type="ChEBI" id="CHEBI:49883"/>
    </ligand>
</feature>
<feature type="binding site" evidence="7">
    <location>
        <position position="260"/>
    </location>
    <ligand>
        <name>[4Fe-4S] cluster</name>
        <dbReference type="ChEBI" id="CHEBI:49883"/>
    </ligand>
</feature>
<dbReference type="PANTHER" id="PTHR30454">
    <property type="entry name" value="4-HYDROXY-3-METHYLBUT-2-EN-1-YL DIPHOSPHATE SYNTHASE"/>
    <property type="match status" value="1"/>
</dbReference>
<dbReference type="PIRSF" id="PIRSF004640">
    <property type="entry name" value="IspG"/>
    <property type="match status" value="1"/>
</dbReference>
<keyword evidence="4 7" id="KW-0408">Iron</keyword>
<feature type="domain" description="IspG TIM-barrel" evidence="8">
    <location>
        <begin position="2"/>
        <end position="241"/>
    </location>
</feature>
<evidence type="ECO:0000313" key="11">
    <source>
        <dbReference type="Proteomes" id="UP000660021"/>
    </source>
</evidence>
<evidence type="ECO:0000313" key="10">
    <source>
        <dbReference type="EMBL" id="MBC5729256.1"/>
    </source>
</evidence>
<evidence type="ECO:0000256" key="2">
    <source>
        <dbReference type="ARBA" id="ARBA00022723"/>
    </source>
</evidence>
<evidence type="ECO:0000256" key="5">
    <source>
        <dbReference type="ARBA" id="ARBA00023014"/>
    </source>
</evidence>
<keyword evidence="3 7" id="KW-0560">Oxidoreductase</keyword>
<dbReference type="Gene3D" id="3.20.20.20">
    <property type="entry name" value="Dihydropteroate synthase-like"/>
    <property type="match status" value="1"/>
</dbReference>
<dbReference type="EMBL" id="JACOPR010000001">
    <property type="protein sequence ID" value="MBC5729256.1"/>
    <property type="molecule type" value="Genomic_DNA"/>
</dbReference>
<dbReference type="InterPro" id="IPR016425">
    <property type="entry name" value="IspG_bac"/>
</dbReference>
<dbReference type="PANTHER" id="PTHR30454:SF0">
    <property type="entry name" value="4-HYDROXY-3-METHYLBUT-2-EN-1-YL DIPHOSPHATE SYNTHASE (FERREDOXIN), CHLOROPLASTIC"/>
    <property type="match status" value="1"/>
</dbReference>
<dbReference type="NCBIfam" id="NF001540">
    <property type="entry name" value="PRK00366.1"/>
    <property type="match status" value="1"/>
</dbReference>
<dbReference type="InterPro" id="IPR058578">
    <property type="entry name" value="IspG_TIM"/>
</dbReference>
<feature type="binding site" evidence="7">
    <location>
        <position position="295"/>
    </location>
    <ligand>
        <name>[4Fe-4S] cluster</name>
        <dbReference type="ChEBI" id="CHEBI:49883"/>
    </ligand>
</feature>
<proteinExistence type="inferred from homology"/>
<comment type="pathway">
    <text evidence="7">Isoprenoid biosynthesis; isopentenyl diphosphate biosynthesis via DXP pathway; isopentenyl diphosphate from 1-deoxy-D-xylulose 5-phosphate: step 5/6.</text>
</comment>
<name>A0ABR7HP70_9FIRM</name>
<reference evidence="10 11" key="1">
    <citation type="submission" date="2020-08" db="EMBL/GenBank/DDBJ databases">
        <title>Genome public.</title>
        <authorList>
            <person name="Liu C."/>
            <person name="Sun Q."/>
        </authorList>
    </citation>
    <scope>NUCLEOTIDE SEQUENCE [LARGE SCALE GENOMIC DNA]</scope>
    <source>
        <strain evidence="10 11">New-38</strain>
    </source>
</reference>
<comment type="caution">
    <text evidence="10">The sequence shown here is derived from an EMBL/GenBank/DDBJ whole genome shotgun (WGS) entry which is preliminary data.</text>
</comment>
<evidence type="ECO:0000256" key="6">
    <source>
        <dbReference type="ARBA" id="ARBA00023229"/>
    </source>
</evidence>
<protein>
    <recommendedName>
        <fullName evidence="7">4-hydroxy-3-methylbut-2-en-1-yl diphosphate synthase (flavodoxin)</fullName>
        <ecNumber evidence="7">1.17.7.3</ecNumber>
    </recommendedName>
    <alternativeName>
        <fullName evidence="7">1-hydroxy-2-methyl-2-(E)-butenyl 4-diphosphate synthase</fullName>
    </alternativeName>
</protein>
<dbReference type="SUPFAM" id="SSF51717">
    <property type="entry name" value="Dihydropteroate synthetase-like"/>
    <property type="match status" value="1"/>
</dbReference>
<dbReference type="SUPFAM" id="SSF56014">
    <property type="entry name" value="Nitrite and sulphite reductase 4Fe-4S domain-like"/>
    <property type="match status" value="1"/>
</dbReference>
<dbReference type="Pfam" id="PF04551">
    <property type="entry name" value="GcpE"/>
    <property type="match status" value="1"/>
</dbReference>
<dbReference type="InterPro" id="IPR045854">
    <property type="entry name" value="NO2/SO3_Rdtase_4Fe4S_sf"/>
</dbReference>
<dbReference type="GO" id="GO:0046429">
    <property type="term" value="F:4-hydroxy-3-methylbut-2-en-1-yl diphosphate synthase activity (ferredoxin)"/>
    <property type="evidence" value="ECO:0007669"/>
    <property type="project" value="UniProtKB-EC"/>
</dbReference>
<dbReference type="Gene3D" id="3.30.413.10">
    <property type="entry name" value="Sulfite Reductase Hemoprotein, domain 1"/>
    <property type="match status" value="1"/>
</dbReference>
<evidence type="ECO:0000256" key="1">
    <source>
        <dbReference type="ARBA" id="ARBA00022485"/>
    </source>
</evidence>
<dbReference type="InterPro" id="IPR004588">
    <property type="entry name" value="IspG_bac-typ"/>
</dbReference>
<comment type="cofactor">
    <cofactor evidence="7">
        <name>[4Fe-4S] cluster</name>
        <dbReference type="ChEBI" id="CHEBI:49883"/>
    </cofactor>
    <text evidence="7">Binds 1 [4Fe-4S] cluster.</text>
</comment>
<dbReference type="RefSeq" id="WP_186962733.1">
    <property type="nucleotide sequence ID" value="NZ_JACOPR010000001.1"/>
</dbReference>
<keyword evidence="11" id="KW-1185">Reference proteome</keyword>